<protein>
    <submittedName>
        <fullName evidence="2">Uncharacterized protein</fullName>
    </submittedName>
</protein>
<evidence type="ECO:0000313" key="2">
    <source>
        <dbReference type="EMBL" id="CAD7206718.1"/>
    </source>
</evidence>
<dbReference type="AlphaFoldDB" id="A0A7R8ZES1"/>
<gene>
    <name evidence="2" type="ORF">TDIB3V08_LOCUS12867</name>
</gene>
<feature type="coiled-coil region" evidence="1">
    <location>
        <begin position="136"/>
        <end position="163"/>
    </location>
</feature>
<organism evidence="2">
    <name type="scientific">Timema douglasi</name>
    <name type="common">Walking stick</name>
    <dbReference type="NCBI Taxonomy" id="61478"/>
    <lineage>
        <taxon>Eukaryota</taxon>
        <taxon>Metazoa</taxon>
        <taxon>Ecdysozoa</taxon>
        <taxon>Arthropoda</taxon>
        <taxon>Hexapoda</taxon>
        <taxon>Insecta</taxon>
        <taxon>Pterygota</taxon>
        <taxon>Neoptera</taxon>
        <taxon>Polyneoptera</taxon>
        <taxon>Phasmatodea</taxon>
        <taxon>Timematodea</taxon>
        <taxon>Timematoidea</taxon>
        <taxon>Timematidae</taxon>
        <taxon>Timema</taxon>
    </lineage>
</organism>
<proteinExistence type="predicted"/>
<dbReference type="EMBL" id="OA585742">
    <property type="protein sequence ID" value="CAD7206718.1"/>
    <property type="molecule type" value="Genomic_DNA"/>
</dbReference>
<evidence type="ECO:0000256" key="1">
    <source>
        <dbReference type="SAM" id="Coils"/>
    </source>
</evidence>
<accession>A0A7R8ZES1</accession>
<keyword evidence="1" id="KW-0175">Coiled coil</keyword>
<reference evidence="2" key="1">
    <citation type="submission" date="2020-11" db="EMBL/GenBank/DDBJ databases">
        <authorList>
            <person name="Tran Van P."/>
        </authorList>
    </citation>
    <scope>NUCLEOTIDE SEQUENCE</scope>
</reference>
<sequence length="209" mass="22938">MLRNLLESGASMAVPVDASEVIEEMVSSEENSGGVSGARDPDEGVFCVDLSSIKAVSQADQAAELRALNLSVYDQEVMEQSVLQQVDLALEKRQLEKAIKEVCQDMRSSRQQQRKAREVLATGGSKDQMMILGKEIETRHKKLAALRAQLASLEDKRTKQESVHPTEDKTDLLHVGVIGETEAEHKIRLGEMTPFGTTLGSAVSSIRYL</sequence>
<name>A0A7R8ZES1_TIMDO</name>